<keyword evidence="3" id="KW-1185">Reference proteome</keyword>
<evidence type="ECO:0000256" key="1">
    <source>
        <dbReference type="SAM" id="MobiDB-lite"/>
    </source>
</evidence>
<dbReference type="Proteomes" id="UP000657918">
    <property type="component" value="Unassembled WGS sequence"/>
</dbReference>
<accession>A0A835J2S0</accession>
<feature type="region of interest" description="Disordered" evidence="1">
    <location>
        <begin position="1"/>
        <end position="45"/>
    </location>
</feature>
<comment type="caution">
    <text evidence="2">The sequence shown here is derived from an EMBL/GenBank/DDBJ whole genome shotgun (WGS) entry which is preliminary data.</text>
</comment>
<reference evidence="2 3" key="1">
    <citation type="submission" date="2020-10" db="EMBL/GenBank/DDBJ databases">
        <title>Plant Genome Project.</title>
        <authorList>
            <person name="Zhang R.-G."/>
        </authorList>
    </citation>
    <scope>NUCLEOTIDE SEQUENCE [LARGE SCALE GENOMIC DNA]</scope>
    <source>
        <strain evidence="2">FAFU-HL-1</strain>
        <tissue evidence="2">Leaf</tissue>
    </source>
</reference>
<dbReference type="EMBL" id="JADGMS010000022">
    <property type="protein sequence ID" value="KAF9660659.1"/>
    <property type="molecule type" value="Genomic_DNA"/>
</dbReference>
<proteinExistence type="predicted"/>
<sequence length="71" mass="8138">MAVYMDRRSAFTSMRTPQKANRKYPKGGERIKRSKSQARAPERREMCSSVARQTVSGCCWARSKRAIKAVE</sequence>
<organism evidence="2 3">
    <name type="scientific">Salix dunnii</name>
    <dbReference type="NCBI Taxonomy" id="1413687"/>
    <lineage>
        <taxon>Eukaryota</taxon>
        <taxon>Viridiplantae</taxon>
        <taxon>Streptophyta</taxon>
        <taxon>Embryophyta</taxon>
        <taxon>Tracheophyta</taxon>
        <taxon>Spermatophyta</taxon>
        <taxon>Magnoliopsida</taxon>
        <taxon>eudicotyledons</taxon>
        <taxon>Gunneridae</taxon>
        <taxon>Pentapetalae</taxon>
        <taxon>rosids</taxon>
        <taxon>fabids</taxon>
        <taxon>Malpighiales</taxon>
        <taxon>Salicaceae</taxon>
        <taxon>Saliceae</taxon>
        <taxon>Salix</taxon>
    </lineage>
</organism>
<feature type="compositionally biased region" description="Polar residues" evidence="1">
    <location>
        <begin position="10"/>
        <end position="19"/>
    </location>
</feature>
<evidence type="ECO:0000313" key="3">
    <source>
        <dbReference type="Proteomes" id="UP000657918"/>
    </source>
</evidence>
<gene>
    <name evidence="2" type="ORF">SADUNF_SadunfUnG0001900</name>
</gene>
<dbReference type="AlphaFoldDB" id="A0A835J2S0"/>
<evidence type="ECO:0000313" key="2">
    <source>
        <dbReference type="EMBL" id="KAF9660659.1"/>
    </source>
</evidence>
<protein>
    <submittedName>
        <fullName evidence="2">Uncharacterized protein</fullName>
    </submittedName>
</protein>
<name>A0A835J2S0_9ROSI</name>